<dbReference type="EMBL" id="ADWY01004374">
    <property type="protein sequence ID" value="EGH19767.1"/>
    <property type="molecule type" value="Genomic_DNA"/>
</dbReference>
<gene>
    <name evidence="2" type="ORF">Pgy4_43158</name>
</gene>
<feature type="non-terminal residue" evidence="2">
    <location>
        <position position="76"/>
    </location>
</feature>
<proteinExistence type="predicted"/>
<reference evidence="2 3" key="1">
    <citation type="journal article" date="2011" name="PLoS Pathog.">
        <title>Dynamic evolution of pathogenicity revealed by sequencing and comparative genomics of 19 Pseudomonas syringae isolates.</title>
        <authorList>
            <person name="Baltrus D.A."/>
            <person name="Nishimura M.T."/>
            <person name="Romanchuk A."/>
            <person name="Chang J.H."/>
            <person name="Mukhtar M.S."/>
            <person name="Cherkis K."/>
            <person name="Roach J."/>
            <person name="Grant S.R."/>
            <person name="Jones C.D."/>
            <person name="Dangl J.L."/>
        </authorList>
    </citation>
    <scope>NUCLEOTIDE SEQUENCE [LARGE SCALE GENOMIC DNA]</scope>
    <source>
        <strain evidence="3">race 4</strain>
    </source>
</reference>
<organism evidence="2 3">
    <name type="scientific">Pseudomonas savastanoi pv. glycinea str. race 4</name>
    <dbReference type="NCBI Taxonomy" id="875330"/>
    <lineage>
        <taxon>Bacteria</taxon>
        <taxon>Pseudomonadati</taxon>
        <taxon>Pseudomonadota</taxon>
        <taxon>Gammaproteobacteria</taxon>
        <taxon>Pseudomonadales</taxon>
        <taxon>Pseudomonadaceae</taxon>
        <taxon>Pseudomonas</taxon>
    </lineage>
</organism>
<feature type="chain" id="PRO_5003296959" evidence="1">
    <location>
        <begin position="21"/>
        <end position="76"/>
    </location>
</feature>
<name>F3CKH5_PSESG</name>
<keyword evidence="1" id="KW-0732">Signal</keyword>
<feature type="signal peptide" evidence="1">
    <location>
        <begin position="1"/>
        <end position="20"/>
    </location>
</feature>
<sequence length="76" mass="7682">MKHYYAAALLALALPGAAHAGDALVSYPAIVQALNTGQSVAVAIDLGQCKSSVAGAEPSKTKGGKRIDAYRITPDG</sequence>
<dbReference type="AlphaFoldDB" id="F3CKH5"/>
<dbReference type="Proteomes" id="UP000005466">
    <property type="component" value="Unassembled WGS sequence"/>
</dbReference>
<evidence type="ECO:0000313" key="3">
    <source>
        <dbReference type="Proteomes" id="UP000005466"/>
    </source>
</evidence>
<comment type="caution">
    <text evidence="2">The sequence shown here is derived from an EMBL/GenBank/DDBJ whole genome shotgun (WGS) entry which is preliminary data.</text>
</comment>
<dbReference type="Pfam" id="PF06903">
    <property type="entry name" value="VirK"/>
    <property type="match status" value="1"/>
</dbReference>
<evidence type="ECO:0000256" key="1">
    <source>
        <dbReference type="SAM" id="SignalP"/>
    </source>
</evidence>
<evidence type="ECO:0000313" key="2">
    <source>
        <dbReference type="EMBL" id="EGH19767.1"/>
    </source>
</evidence>
<dbReference type="InterPro" id="IPR010694">
    <property type="entry name" value="Uncharacterised_VirK"/>
</dbReference>
<protein>
    <submittedName>
        <fullName evidence="2">VirA/G regulated protein</fullName>
    </submittedName>
</protein>
<accession>F3CKH5</accession>
<dbReference type="HOGENOM" id="CLU_139692_2_0_6"/>